<reference evidence="2 3" key="1">
    <citation type="submission" date="2016-11" db="EMBL/GenBank/DDBJ databases">
        <authorList>
            <person name="Jaros S."/>
            <person name="Januszkiewicz K."/>
            <person name="Wedrychowicz H."/>
        </authorList>
    </citation>
    <scope>NUCLEOTIDE SEQUENCE [LARGE SCALE GENOMIC DNA]</scope>
    <source>
        <strain evidence="2 3">DSM 16917</strain>
    </source>
</reference>
<name>A0A1M5ZG12_9GAMM</name>
<proteinExistence type="predicted"/>
<evidence type="ECO:0000256" key="1">
    <source>
        <dbReference type="SAM" id="Phobius"/>
    </source>
</evidence>
<keyword evidence="1" id="KW-0472">Membrane</keyword>
<keyword evidence="1" id="KW-1133">Transmembrane helix</keyword>
<sequence>MANIMRRAAFSIRAAVGLALTLLVMELAAVWLVLVWLVVLAIRIPMIALQRMADISRRWKYQLTTGVVTVHCLAMIFAPVFMVFTLAFAALYPGESVRRRLGLAWHLVPARV</sequence>
<gene>
    <name evidence="2" type="ORF">SAMN02745129_0250</name>
</gene>
<dbReference type="EMBL" id="FQXG01000011">
    <property type="protein sequence ID" value="SHI23104.1"/>
    <property type="molecule type" value="Genomic_DNA"/>
</dbReference>
<keyword evidence="3" id="KW-1185">Reference proteome</keyword>
<protein>
    <submittedName>
        <fullName evidence="2">Uncharacterized protein</fullName>
    </submittedName>
</protein>
<dbReference type="STRING" id="299255.SAMN02745129_0250"/>
<feature type="transmembrane region" description="Helical" evidence="1">
    <location>
        <begin position="12"/>
        <end position="42"/>
    </location>
</feature>
<dbReference type="Proteomes" id="UP000184268">
    <property type="component" value="Unassembled WGS sequence"/>
</dbReference>
<accession>A0A1M5ZG12</accession>
<dbReference type="AlphaFoldDB" id="A0A1M5ZG12"/>
<evidence type="ECO:0000313" key="2">
    <source>
        <dbReference type="EMBL" id="SHI23104.1"/>
    </source>
</evidence>
<evidence type="ECO:0000313" key="3">
    <source>
        <dbReference type="Proteomes" id="UP000184268"/>
    </source>
</evidence>
<organism evidence="2 3">
    <name type="scientific">Ferrimonas marina</name>
    <dbReference type="NCBI Taxonomy" id="299255"/>
    <lineage>
        <taxon>Bacteria</taxon>
        <taxon>Pseudomonadati</taxon>
        <taxon>Pseudomonadota</taxon>
        <taxon>Gammaproteobacteria</taxon>
        <taxon>Alteromonadales</taxon>
        <taxon>Ferrimonadaceae</taxon>
        <taxon>Ferrimonas</taxon>
    </lineage>
</organism>
<keyword evidence="1" id="KW-0812">Transmembrane</keyword>
<feature type="transmembrane region" description="Helical" evidence="1">
    <location>
        <begin position="63"/>
        <end position="92"/>
    </location>
</feature>